<feature type="region of interest" description="Disordered" evidence="2">
    <location>
        <begin position="218"/>
        <end position="243"/>
    </location>
</feature>
<keyword evidence="1" id="KW-0863">Zinc-finger</keyword>
<dbReference type="HOGENOM" id="CLU_811761_0_0_1"/>
<organism evidence="4">
    <name type="scientific">Talaromyces marneffei PM1</name>
    <dbReference type="NCBI Taxonomy" id="1077442"/>
    <lineage>
        <taxon>Eukaryota</taxon>
        <taxon>Fungi</taxon>
        <taxon>Dikarya</taxon>
        <taxon>Ascomycota</taxon>
        <taxon>Pezizomycotina</taxon>
        <taxon>Eurotiomycetes</taxon>
        <taxon>Eurotiomycetidae</taxon>
        <taxon>Eurotiales</taxon>
        <taxon>Trichocomaceae</taxon>
        <taxon>Talaromyces</taxon>
        <taxon>Talaromyces sect. Talaromyces</taxon>
    </lineage>
</organism>
<dbReference type="eggNOG" id="ENOG502SXT7">
    <property type="taxonomic scope" value="Eukaryota"/>
</dbReference>
<proteinExistence type="predicted"/>
<dbReference type="GO" id="GO:0008270">
    <property type="term" value="F:zinc ion binding"/>
    <property type="evidence" value="ECO:0007669"/>
    <property type="project" value="UniProtKB-KW"/>
</dbReference>
<evidence type="ECO:0000256" key="2">
    <source>
        <dbReference type="SAM" id="MobiDB-lite"/>
    </source>
</evidence>
<keyword evidence="1" id="KW-0479">Metal-binding</keyword>
<evidence type="ECO:0000313" key="4">
    <source>
        <dbReference type="EMBL" id="KFX52920.1"/>
    </source>
</evidence>
<dbReference type="EMBL" id="JPOX01000002">
    <property type="protein sequence ID" value="KFX52920.1"/>
    <property type="molecule type" value="Genomic_DNA"/>
</dbReference>
<reference evidence="4" key="1">
    <citation type="journal article" date="2014" name="PLoS Genet.">
        <title>Signature Gene Expression Reveals Novel Clues to the Molecular Mechanisms of Dimorphic Transition in Penicillium marneffei.</title>
        <authorList>
            <person name="Yang E."/>
            <person name="Wang G."/>
            <person name="Cai J."/>
            <person name="Woo P.C."/>
            <person name="Lau S.K."/>
            <person name="Yuen K.-Y."/>
            <person name="Chow W.-N."/>
            <person name="Lin X."/>
        </authorList>
    </citation>
    <scope>NUCLEOTIDE SEQUENCE [LARGE SCALE GENOMIC DNA]</scope>
    <source>
        <strain evidence="4">PM1</strain>
    </source>
</reference>
<evidence type="ECO:0000256" key="1">
    <source>
        <dbReference type="PROSITE-ProRule" id="PRU00042"/>
    </source>
</evidence>
<sequence length="342" mass="37136">MEYPDSNTSAGMNFQGQQVYSDSHEYELTNELYAPGVYNEYAISQSKYAYSTDSGGGMGVAVGLHPSMGLGIMDMDTNTAMGVGMDMNMYTNAVGVMTPTTASPYGELGGKNFNFNSYLRPPNVAMSHKIWSAVPSTDTIVTAGTTSISSTRPIAIPLPKRQFRSAPQFALSPSMYSSPPEQPWASYYYSASPATSASSMSAQSDDFFVYRPFNAVNSSQPTPASPSPSTPGSAPSPANLIDKAPVAGSPLVQRLGRKKLTHSFECQKCGKSFTRGADVKRHESSVHSPQPMDCPVENCVRKGSIGFPRRDHLMEHLRTFHNHDIPKRNGNRKRKACSILED</sequence>
<dbReference type="Gene3D" id="3.30.160.60">
    <property type="entry name" value="Classic Zinc Finger"/>
    <property type="match status" value="1"/>
</dbReference>
<dbReference type="SMART" id="SM00355">
    <property type="entry name" value="ZnF_C2H2"/>
    <property type="match status" value="2"/>
</dbReference>
<gene>
    <name evidence="4" type="ORF">GQ26_0023070</name>
</gene>
<keyword evidence="1" id="KW-0862">Zinc</keyword>
<protein>
    <submittedName>
        <fullName evidence="4">Zinc finger protein MSN4</fullName>
    </submittedName>
</protein>
<feature type="domain" description="C2H2-type" evidence="3">
    <location>
        <begin position="264"/>
        <end position="292"/>
    </location>
</feature>
<accession>A0A093VL62</accession>
<evidence type="ECO:0000259" key="3">
    <source>
        <dbReference type="PROSITE" id="PS50157"/>
    </source>
</evidence>
<dbReference type="InterPro" id="IPR013087">
    <property type="entry name" value="Znf_C2H2_type"/>
</dbReference>
<dbReference type="PROSITE" id="PS50157">
    <property type="entry name" value="ZINC_FINGER_C2H2_2"/>
    <property type="match status" value="1"/>
</dbReference>
<name>A0A093VL62_TALMA</name>
<comment type="caution">
    <text evidence="4">The sequence shown here is derived from an EMBL/GenBank/DDBJ whole genome shotgun (WGS) entry which is preliminary data.</text>
</comment>
<dbReference type="AlphaFoldDB" id="A0A093VL62"/>
<dbReference type="PROSITE" id="PS00028">
    <property type="entry name" value="ZINC_FINGER_C2H2_1"/>
    <property type="match status" value="1"/>
</dbReference>